<dbReference type="GO" id="GO:0017136">
    <property type="term" value="F:histone deacetylase activity, NAD-dependent"/>
    <property type="evidence" value="ECO:0007669"/>
    <property type="project" value="TreeGrafter"/>
</dbReference>
<reference evidence="6 7" key="1">
    <citation type="submission" date="2016-06" db="EMBL/GenBank/DDBJ databases">
        <authorList>
            <person name="Kjaerup R.B."/>
            <person name="Dalgaard T.S."/>
            <person name="Juul-Madsen H.R."/>
        </authorList>
    </citation>
    <scope>NUCLEOTIDE SEQUENCE [LARGE SCALE GENOMIC DNA]</scope>
    <source>
        <strain evidence="6 7">CECT 8886</strain>
    </source>
</reference>
<dbReference type="Proteomes" id="UP000092544">
    <property type="component" value="Unassembled WGS sequence"/>
</dbReference>
<dbReference type="InterPro" id="IPR029035">
    <property type="entry name" value="DHS-like_NAD/FAD-binding_dom"/>
</dbReference>
<dbReference type="InterPro" id="IPR026590">
    <property type="entry name" value="Ssirtuin_cat_dom"/>
</dbReference>
<feature type="domain" description="Deacetylase sirtuin-type" evidence="5">
    <location>
        <begin position="1"/>
        <end position="239"/>
    </location>
</feature>
<evidence type="ECO:0000256" key="3">
    <source>
        <dbReference type="ARBA" id="ARBA00023027"/>
    </source>
</evidence>
<evidence type="ECO:0000256" key="4">
    <source>
        <dbReference type="PROSITE-ProRule" id="PRU00236"/>
    </source>
</evidence>
<name>A0A1A8TGR6_9GAMM</name>
<keyword evidence="2" id="KW-0808">Transferase</keyword>
<protein>
    <recommendedName>
        <fullName evidence="1">protein acetyllysine N-acetyltransferase</fullName>
        <ecNumber evidence="1">2.3.1.286</ecNumber>
    </recommendedName>
</protein>
<accession>A0A1A8TGR6</accession>
<keyword evidence="7" id="KW-1185">Reference proteome</keyword>
<dbReference type="InterPro" id="IPR050134">
    <property type="entry name" value="NAD-dep_sirtuin_deacylases"/>
</dbReference>
<dbReference type="Gene3D" id="3.30.1600.10">
    <property type="entry name" value="SIR2/SIRT2 'Small Domain"/>
    <property type="match status" value="1"/>
</dbReference>
<dbReference type="AlphaFoldDB" id="A0A1A8TGR6"/>
<dbReference type="PANTHER" id="PTHR11085">
    <property type="entry name" value="NAD-DEPENDENT PROTEIN DEACYLASE SIRTUIN-5, MITOCHONDRIAL-RELATED"/>
    <property type="match status" value="1"/>
</dbReference>
<dbReference type="SUPFAM" id="SSF52467">
    <property type="entry name" value="DHS-like NAD/FAD-binding domain"/>
    <property type="match status" value="1"/>
</dbReference>
<evidence type="ECO:0000256" key="1">
    <source>
        <dbReference type="ARBA" id="ARBA00012928"/>
    </source>
</evidence>
<evidence type="ECO:0000259" key="5">
    <source>
        <dbReference type="PROSITE" id="PS50305"/>
    </source>
</evidence>
<comment type="caution">
    <text evidence="4">Lacks conserved residue(s) required for the propagation of feature annotation.</text>
</comment>
<sequence>MSVKPEINPNKIVVFTGAGISAESGLQTFRDSNGLWNNVDVADVATPEAWEANPQFVLDFYNTRRKEAFEASPNPAHYAVAKLEEKYEVVVITQNVDDLHERAGSSKVIHVHGLLKNARSSVNDALLYLYDQGKPIQMGDLCEEGSQLRPDIVWFGEQIHHYETARKQLVAAGKVLVVGTSLSVFPAADILKKARYNAEKIIVTKQIDKRPAGFKLLRGNASSLIPSIVDDWLHGRSVS</sequence>
<dbReference type="PROSITE" id="PS50305">
    <property type="entry name" value="SIRTUIN"/>
    <property type="match status" value="1"/>
</dbReference>
<dbReference type="STRING" id="1792290.MSP8886_02245"/>
<dbReference type="InterPro" id="IPR003000">
    <property type="entry name" value="Sirtuin"/>
</dbReference>
<gene>
    <name evidence="6" type="primary">cobB_1</name>
    <name evidence="6" type="ORF">MSP8886_02245</name>
</gene>
<dbReference type="Gene3D" id="3.40.50.1220">
    <property type="entry name" value="TPP-binding domain"/>
    <property type="match status" value="1"/>
</dbReference>
<dbReference type="GO" id="GO:0016787">
    <property type="term" value="F:hydrolase activity"/>
    <property type="evidence" value="ECO:0007669"/>
    <property type="project" value="UniProtKB-KW"/>
</dbReference>
<proteinExistence type="predicted"/>
<keyword evidence="3" id="KW-0520">NAD</keyword>
<dbReference type="EMBL" id="FLOB01000004">
    <property type="protein sequence ID" value="SBS31804.1"/>
    <property type="molecule type" value="Genomic_DNA"/>
</dbReference>
<evidence type="ECO:0000313" key="7">
    <source>
        <dbReference type="Proteomes" id="UP000092544"/>
    </source>
</evidence>
<dbReference type="EC" id="2.3.1.286" evidence="1"/>
<dbReference type="GO" id="GO:0070403">
    <property type="term" value="F:NAD+ binding"/>
    <property type="evidence" value="ECO:0007669"/>
    <property type="project" value="InterPro"/>
</dbReference>
<dbReference type="PANTHER" id="PTHR11085:SF4">
    <property type="entry name" value="NAD-DEPENDENT PROTEIN DEACYLASE"/>
    <property type="match status" value="1"/>
</dbReference>
<dbReference type="Pfam" id="PF02146">
    <property type="entry name" value="SIR2"/>
    <property type="match status" value="1"/>
</dbReference>
<evidence type="ECO:0000256" key="2">
    <source>
        <dbReference type="ARBA" id="ARBA00022679"/>
    </source>
</evidence>
<evidence type="ECO:0000313" key="6">
    <source>
        <dbReference type="EMBL" id="SBS31804.1"/>
    </source>
</evidence>
<dbReference type="RefSeq" id="WP_245659083.1">
    <property type="nucleotide sequence ID" value="NZ_FLOB01000004.1"/>
</dbReference>
<keyword evidence="6" id="KW-0378">Hydrolase</keyword>
<dbReference type="InterPro" id="IPR026591">
    <property type="entry name" value="Sirtuin_cat_small_dom_sf"/>
</dbReference>
<organism evidence="6 7">
    <name type="scientific">Marinomonas spartinae</name>
    <dbReference type="NCBI Taxonomy" id="1792290"/>
    <lineage>
        <taxon>Bacteria</taxon>
        <taxon>Pseudomonadati</taxon>
        <taxon>Pseudomonadota</taxon>
        <taxon>Gammaproteobacteria</taxon>
        <taxon>Oceanospirillales</taxon>
        <taxon>Oceanospirillaceae</taxon>
        <taxon>Marinomonas</taxon>
    </lineage>
</organism>